<dbReference type="HOGENOM" id="CLU_2240036_0_0_1"/>
<evidence type="ECO:0000313" key="2">
    <source>
        <dbReference type="Proteomes" id="UP000007266"/>
    </source>
</evidence>
<keyword evidence="2" id="KW-1185">Reference proteome</keyword>
<organism evidence="1 2">
    <name type="scientific">Tribolium castaneum</name>
    <name type="common">Red flour beetle</name>
    <dbReference type="NCBI Taxonomy" id="7070"/>
    <lineage>
        <taxon>Eukaryota</taxon>
        <taxon>Metazoa</taxon>
        <taxon>Ecdysozoa</taxon>
        <taxon>Arthropoda</taxon>
        <taxon>Hexapoda</taxon>
        <taxon>Insecta</taxon>
        <taxon>Pterygota</taxon>
        <taxon>Neoptera</taxon>
        <taxon>Endopterygota</taxon>
        <taxon>Coleoptera</taxon>
        <taxon>Polyphaga</taxon>
        <taxon>Cucujiformia</taxon>
        <taxon>Tenebrionidae</taxon>
        <taxon>Tenebrionidae incertae sedis</taxon>
        <taxon>Tribolium</taxon>
    </lineage>
</organism>
<dbReference type="Proteomes" id="UP000007266">
    <property type="component" value="Linkage group 9"/>
</dbReference>
<gene>
    <name evidence="1" type="primary">GLEAN_12584</name>
    <name evidence="1" type="ORF">TcasGA2_TC012584</name>
</gene>
<reference evidence="1 2" key="2">
    <citation type="journal article" date="2010" name="Nucleic Acids Res.">
        <title>BeetleBase in 2010: revisions to provide comprehensive genomic information for Tribolium castaneum.</title>
        <authorList>
            <person name="Kim H.S."/>
            <person name="Murphy T."/>
            <person name="Xia J."/>
            <person name="Caragea D."/>
            <person name="Park Y."/>
            <person name="Beeman R.W."/>
            <person name="Lorenzen M.D."/>
            <person name="Butcher S."/>
            <person name="Manak J.R."/>
            <person name="Brown S.J."/>
        </authorList>
    </citation>
    <scope>GENOME REANNOTATION</scope>
    <source>
        <strain evidence="1 2">Georgia GA2</strain>
    </source>
</reference>
<accession>D6X3B8</accession>
<protein>
    <submittedName>
        <fullName evidence="1">Uncharacterized protein</fullName>
    </submittedName>
</protein>
<evidence type="ECO:0000313" key="1">
    <source>
        <dbReference type="EMBL" id="EFA10358.1"/>
    </source>
</evidence>
<name>D6X3B8_TRICA</name>
<reference evidence="1 2" key="1">
    <citation type="journal article" date="2008" name="Nature">
        <title>The genome of the model beetle and pest Tribolium castaneum.</title>
        <authorList>
            <consortium name="Tribolium Genome Sequencing Consortium"/>
            <person name="Richards S."/>
            <person name="Gibbs R.A."/>
            <person name="Weinstock G.M."/>
            <person name="Brown S.J."/>
            <person name="Denell R."/>
            <person name="Beeman R.W."/>
            <person name="Gibbs R."/>
            <person name="Beeman R.W."/>
            <person name="Brown S.J."/>
            <person name="Bucher G."/>
            <person name="Friedrich M."/>
            <person name="Grimmelikhuijzen C.J."/>
            <person name="Klingler M."/>
            <person name="Lorenzen M."/>
            <person name="Richards S."/>
            <person name="Roth S."/>
            <person name="Schroder R."/>
            <person name="Tautz D."/>
            <person name="Zdobnov E.M."/>
            <person name="Muzny D."/>
            <person name="Gibbs R.A."/>
            <person name="Weinstock G.M."/>
            <person name="Attaway T."/>
            <person name="Bell S."/>
            <person name="Buhay C.J."/>
            <person name="Chandrabose M.N."/>
            <person name="Chavez D."/>
            <person name="Clerk-Blankenburg K.P."/>
            <person name="Cree A."/>
            <person name="Dao M."/>
            <person name="Davis C."/>
            <person name="Chacko J."/>
            <person name="Dinh H."/>
            <person name="Dugan-Rocha S."/>
            <person name="Fowler G."/>
            <person name="Garner T.T."/>
            <person name="Garnes J."/>
            <person name="Gnirke A."/>
            <person name="Hawes A."/>
            <person name="Hernandez J."/>
            <person name="Hines S."/>
            <person name="Holder M."/>
            <person name="Hume J."/>
            <person name="Jhangiani S.N."/>
            <person name="Joshi V."/>
            <person name="Khan Z.M."/>
            <person name="Jackson L."/>
            <person name="Kovar C."/>
            <person name="Kowis A."/>
            <person name="Lee S."/>
            <person name="Lewis L.R."/>
            <person name="Margolis J."/>
            <person name="Morgan M."/>
            <person name="Nazareth L.V."/>
            <person name="Nguyen N."/>
            <person name="Okwuonu G."/>
            <person name="Parker D."/>
            <person name="Richards S."/>
            <person name="Ruiz S.J."/>
            <person name="Santibanez J."/>
            <person name="Savard J."/>
            <person name="Scherer S.E."/>
            <person name="Schneider B."/>
            <person name="Sodergren E."/>
            <person name="Tautz D."/>
            <person name="Vattahil S."/>
            <person name="Villasana D."/>
            <person name="White C.S."/>
            <person name="Wright R."/>
            <person name="Park Y."/>
            <person name="Beeman R.W."/>
            <person name="Lord J."/>
            <person name="Oppert B."/>
            <person name="Lorenzen M."/>
            <person name="Brown S."/>
            <person name="Wang L."/>
            <person name="Savard J."/>
            <person name="Tautz D."/>
            <person name="Richards S."/>
            <person name="Weinstock G."/>
            <person name="Gibbs R.A."/>
            <person name="Liu Y."/>
            <person name="Worley K."/>
            <person name="Weinstock G."/>
            <person name="Elsik C.G."/>
            <person name="Reese J.T."/>
            <person name="Elhaik E."/>
            <person name="Landan G."/>
            <person name="Graur D."/>
            <person name="Arensburger P."/>
            <person name="Atkinson P."/>
            <person name="Beeman R.W."/>
            <person name="Beidler J."/>
            <person name="Brown S.J."/>
            <person name="Demuth J.P."/>
            <person name="Drury D.W."/>
            <person name="Du Y.Z."/>
            <person name="Fujiwara H."/>
            <person name="Lorenzen M."/>
            <person name="Maselli V."/>
            <person name="Osanai M."/>
            <person name="Park Y."/>
            <person name="Robertson H.M."/>
            <person name="Tu Z."/>
            <person name="Wang J.J."/>
            <person name="Wang S."/>
            <person name="Richards S."/>
            <person name="Song H."/>
            <person name="Zhang L."/>
            <person name="Sodergren E."/>
            <person name="Werner D."/>
            <person name="Stanke M."/>
            <person name="Morgenstern B."/>
            <person name="Solovyev V."/>
            <person name="Kosarev P."/>
            <person name="Brown G."/>
            <person name="Chen H.C."/>
            <person name="Ermolaeva O."/>
            <person name="Hlavina W."/>
            <person name="Kapustin Y."/>
            <person name="Kiryutin B."/>
            <person name="Kitts P."/>
            <person name="Maglott D."/>
            <person name="Pruitt K."/>
            <person name="Sapojnikov V."/>
            <person name="Souvorov A."/>
            <person name="Mackey A.J."/>
            <person name="Waterhouse R.M."/>
            <person name="Wyder S."/>
            <person name="Zdobnov E.M."/>
            <person name="Zdobnov E.M."/>
            <person name="Wyder S."/>
            <person name="Kriventseva E.V."/>
            <person name="Kadowaki T."/>
            <person name="Bork P."/>
            <person name="Aranda M."/>
            <person name="Bao R."/>
            <person name="Beermann A."/>
            <person name="Berns N."/>
            <person name="Bolognesi R."/>
            <person name="Bonneton F."/>
            <person name="Bopp D."/>
            <person name="Brown S.J."/>
            <person name="Bucher G."/>
            <person name="Butts T."/>
            <person name="Chaumot A."/>
            <person name="Denell R.E."/>
            <person name="Ferrier D.E."/>
            <person name="Friedrich M."/>
            <person name="Gordon C.M."/>
            <person name="Jindra M."/>
            <person name="Klingler M."/>
            <person name="Lan Q."/>
            <person name="Lattorff H.M."/>
            <person name="Laudet V."/>
            <person name="von Levetsow C."/>
            <person name="Liu Z."/>
            <person name="Lutz R."/>
            <person name="Lynch J.A."/>
            <person name="da Fonseca R.N."/>
            <person name="Posnien N."/>
            <person name="Reuter R."/>
            <person name="Roth S."/>
            <person name="Savard J."/>
            <person name="Schinko J.B."/>
            <person name="Schmitt C."/>
            <person name="Schoppmeier M."/>
            <person name="Schroder R."/>
            <person name="Shippy T.D."/>
            <person name="Simonnet F."/>
            <person name="Marques-Souza H."/>
            <person name="Tautz D."/>
            <person name="Tomoyasu Y."/>
            <person name="Trauner J."/>
            <person name="Van der Zee M."/>
            <person name="Vervoort M."/>
            <person name="Wittkopp N."/>
            <person name="Wimmer E.A."/>
            <person name="Yang X."/>
            <person name="Jones A.K."/>
            <person name="Sattelle D.B."/>
            <person name="Ebert P.R."/>
            <person name="Nelson D."/>
            <person name="Scott J.G."/>
            <person name="Beeman R.W."/>
            <person name="Muthukrishnan S."/>
            <person name="Kramer K.J."/>
            <person name="Arakane Y."/>
            <person name="Beeman R.W."/>
            <person name="Zhu Q."/>
            <person name="Hogenkamp D."/>
            <person name="Dixit R."/>
            <person name="Oppert B."/>
            <person name="Jiang H."/>
            <person name="Zou Z."/>
            <person name="Marshall J."/>
            <person name="Elpidina E."/>
            <person name="Vinokurov K."/>
            <person name="Oppert C."/>
            <person name="Zou Z."/>
            <person name="Evans J."/>
            <person name="Lu Z."/>
            <person name="Zhao P."/>
            <person name="Sumathipala N."/>
            <person name="Altincicek B."/>
            <person name="Vilcinskas A."/>
            <person name="Williams M."/>
            <person name="Hultmark D."/>
            <person name="Hetru C."/>
            <person name="Jiang H."/>
            <person name="Grimmelikhuijzen C.J."/>
            <person name="Hauser F."/>
            <person name="Cazzamali G."/>
            <person name="Williamson M."/>
            <person name="Park Y."/>
            <person name="Li B."/>
            <person name="Tanaka Y."/>
            <person name="Predel R."/>
            <person name="Neupert S."/>
            <person name="Schachtner J."/>
            <person name="Verleyen P."/>
            <person name="Raible F."/>
            <person name="Bork P."/>
            <person name="Friedrich M."/>
            <person name="Walden K.K."/>
            <person name="Robertson H.M."/>
            <person name="Angeli S."/>
            <person name="Foret S."/>
            <person name="Bucher G."/>
            <person name="Schuetz S."/>
            <person name="Maleszka R."/>
            <person name="Wimmer E.A."/>
            <person name="Beeman R.W."/>
            <person name="Lorenzen M."/>
            <person name="Tomoyasu Y."/>
            <person name="Miller S.C."/>
            <person name="Grossmann D."/>
            <person name="Bucher G."/>
        </authorList>
    </citation>
    <scope>NUCLEOTIDE SEQUENCE [LARGE SCALE GENOMIC DNA]</scope>
    <source>
        <strain evidence="1 2">Georgia GA2</strain>
    </source>
</reference>
<dbReference type="AlphaFoldDB" id="D6X3B8"/>
<dbReference type="EMBL" id="KQ971372">
    <property type="protein sequence ID" value="EFA10358.1"/>
    <property type="molecule type" value="Genomic_DNA"/>
</dbReference>
<sequence>MARIRRNDIVLSCRKKTGCCDLAPAINQGGYGKTRGNEPPEKPVTAPGGRDIFRRWANLAASPSLIQFTKTDAANSPNAGLLLEGVKRQISTRRPFPVGIITANA</sequence>
<dbReference type="InParanoid" id="D6X3B8"/>
<proteinExistence type="predicted"/>